<dbReference type="EMBL" id="AUSU01000009">
    <property type="protein sequence ID" value="EPS74687.1"/>
    <property type="molecule type" value="Genomic_DNA"/>
</dbReference>
<gene>
    <name evidence="1" type="ORF">M569_00062</name>
</gene>
<organism evidence="1 2">
    <name type="scientific">Genlisea aurea</name>
    <dbReference type="NCBI Taxonomy" id="192259"/>
    <lineage>
        <taxon>Eukaryota</taxon>
        <taxon>Viridiplantae</taxon>
        <taxon>Streptophyta</taxon>
        <taxon>Embryophyta</taxon>
        <taxon>Tracheophyta</taxon>
        <taxon>Spermatophyta</taxon>
        <taxon>Magnoliopsida</taxon>
        <taxon>eudicotyledons</taxon>
        <taxon>Gunneridae</taxon>
        <taxon>Pentapetalae</taxon>
        <taxon>asterids</taxon>
        <taxon>lamiids</taxon>
        <taxon>Lamiales</taxon>
        <taxon>Lentibulariaceae</taxon>
        <taxon>Genlisea</taxon>
    </lineage>
</organism>
<protein>
    <submittedName>
        <fullName evidence="1">Uncharacterized protein</fullName>
    </submittedName>
</protein>
<comment type="caution">
    <text evidence="1">The sequence shown here is derived from an EMBL/GenBank/DDBJ whole genome shotgun (WGS) entry which is preliminary data.</text>
</comment>
<accession>S8EP59</accession>
<proteinExistence type="predicted"/>
<dbReference type="Proteomes" id="UP000015453">
    <property type="component" value="Unassembled WGS sequence"/>
</dbReference>
<dbReference type="AlphaFoldDB" id="S8EP59"/>
<reference evidence="1 2" key="1">
    <citation type="journal article" date="2013" name="BMC Genomics">
        <title>The miniature genome of a carnivorous plant Genlisea aurea contains a low number of genes and short non-coding sequences.</title>
        <authorList>
            <person name="Leushkin E.V."/>
            <person name="Sutormin R.A."/>
            <person name="Nabieva E.R."/>
            <person name="Penin A.A."/>
            <person name="Kondrashov A.S."/>
            <person name="Logacheva M.D."/>
        </authorList>
    </citation>
    <scope>NUCLEOTIDE SEQUENCE [LARGE SCALE GENOMIC DNA]</scope>
</reference>
<keyword evidence="2" id="KW-1185">Reference proteome</keyword>
<evidence type="ECO:0000313" key="1">
    <source>
        <dbReference type="EMBL" id="EPS74687.1"/>
    </source>
</evidence>
<name>S8EP59_9LAMI</name>
<sequence>MVSGTQKKVHKICKLKTLFRTSALCAETDQQNKGNLTDAGTYMGNFSASAHYFTYIIGALNLHYAAAKSLSAHGNGCETSHNWEWVVDTGVIAVQQLVPFYQPYTRYIYKSSSPHQVVYQLCVLPLGSVSRASFFLSCVYHSGYPGLPPEARCERFLTMPDAVLLTNIALLSVISAIINCTPRCLWLHTVFHECQLTLSKSGYFTLQILNQRAIRLAKLIFQSQPQIPSRSSKWKGSGKLPSEKPIFTLAPSASFIECDHGIKLSPRKTLVTCCVPRFSEVWRKYGSLFPPPIRLRLGLKGVVRIAESRRTVYIESGIVDTACEPIPPIIALIQVVLPILASTSSAALRVAHFRHEVGNGIAPYSLSALWQEVSVRPLH</sequence>
<evidence type="ECO:0000313" key="2">
    <source>
        <dbReference type="Proteomes" id="UP000015453"/>
    </source>
</evidence>